<dbReference type="EMBL" id="CDMY01000431">
    <property type="protein sequence ID" value="CEM12043.1"/>
    <property type="molecule type" value="Genomic_DNA"/>
</dbReference>
<keyword evidence="1" id="KW-0677">Repeat</keyword>
<dbReference type="SUPFAM" id="SSF48403">
    <property type="entry name" value="Ankyrin repeat"/>
    <property type="match status" value="1"/>
</dbReference>
<evidence type="ECO:0000256" key="1">
    <source>
        <dbReference type="ARBA" id="ARBA00022737"/>
    </source>
</evidence>
<dbReference type="InterPro" id="IPR036770">
    <property type="entry name" value="Ankyrin_rpt-contain_sf"/>
</dbReference>
<feature type="region of interest" description="Disordered" evidence="3">
    <location>
        <begin position="793"/>
        <end position="812"/>
    </location>
</feature>
<reference evidence="4 5" key="1">
    <citation type="submission" date="2014-11" db="EMBL/GenBank/DDBJ databases">
        <authorList>
            <person name="Zhu J."/>
            <person name="Qi W."/>
            <person name="Song R."/>
        </authorList>
    </citation>
    <scope>NUCLEOTIDE SEQUENCE [LARGE SCALE GENOMIC DNA]</scope>
</reference>
<dbReference type="InterPro" id="IPR002110">
    <property type="entry name" value="Ankyrin_rpt"/>
</dbReference>
<feature type="region of interest" description="Disordered" evidence="3">
    <location>
        <begin position="573"/>
        <end position="738"/>
    </location>
</feature>
<accession>A0A0G4FG52</accession>
<evidence type="ECO:0000256" key="3">
    <source>
        <dbReference type="SAM" id="MobiDB-lite"/>
    </source>
</evidence>
<protein>
    <submittedName>
        <fullName evidence="4">Uncharacterized protein</fullName>
    </submittedName>
</protein>
<dbReference type="PANTHER" id="PTHR24189:SF50">
    <property type="entry name" value="ANKYRIN REPEAT AND SOCS BOX PROTEIN 2"/>
    <property type="match status" value="1"/>
</dbReference>
<feature type="compositionally biased region" description="Low complexity" evidence="3">
    <location>
        <begin position="80"/>
        <end position="102"/>
    </location>
</feature>
<dbReference type="Proteomes" id="UP000041254">
    <property type="component" value="Unassembled WGS sequence"/>
</dbReference>
<proteinExistence type="predicted"/>
<dbReference type="Pfam" id="PF13637">
    <property type="entry name" value="Ank_4"/>
    <property type="match status" value="1"/>
</dbReference>
<dbReference type="AlphaFoldDB" id="A0A0G4FG52"/>
<dbReference type="PhylomeDB" id="A0A0G4FG52"/>
<feature type="region of interest" description="Disordered" evidence="3">
    <location>
        <begin position="857"/>
        <end position="893"/>
    </location>
</feature>
<feature type="compositionally biased region" description="Low complexity" evidence="3">
    <location>
        <begin position="186"/>
        <end position="210"/>
    </location>
</feature>
<feature type="compositionally biased region" description="Low complexity" evidence="3">
    <location>
        <begin position="722"/>
        <end position="735"/>
    </location>
</feature>
<dbReference type="OrthoDB" id="3437052at2759"/>
<dbReference type="VEuPathDB" id="CryptoDB:Vbra_9140"/>
<feature type="compositionally biased region" description="Polar residues" evidence="3">
    <location>
        <begin position="610"/>
        <end position="620"/>
    </location>
</feature>
<feature type="region of interest" description="Disordered" evidence="3">
    <location>
        <begin position="913"/>
        <end position="932"/>
    </location>
</feature>
<dbReference type="PANTHER" id="PTHR24189">
    <property type="entry name" value="MYOTROPHIN"/>
    <property type="match status" value="1"/>
</dbReference>
<organism evidence="4 5">
    <name type="scientific">Vitrella brassicaformis (strain CCMP3155)</name>
    <dbReference type="NCBI Taxonomy" id="1169540"/>
    <lineage>
        <taxon>Eukaryota</taxon>
        <taxon>Sar</taxon>
        <taxon>Alveolata</taxon>
        <taxon>Colpodellida</taxon>
        <taxon>Vitrellaceae</taxon>
        <taxon>Vitrella</taxon>
    </lineage>
</organism>
<keyword evidence="5" id="KW-1185">Reference proteome</keyword>
<feature type="compositionally biased region" description="Low complexity" evidence="3">
    <location>
        <begin position="862"/>
        <end position="887"/>
    </location>
</feature>
<feature type="region of interest" description="Disordered" evidence="3">
    <location>
        <begin position="1"/>
        <end position="219"/>
    </location>
</feature>
<feature type="compositionally biased region" description="Polar residues" evidence="3">
    <location>
        <begin position="57"/>
        <end position="70"/>
    </location>
</feature>
<keyword evidence="2" id="KW-0040">ANK repeat</keyword>
<feature type="region of interest" description="Disordered" evidence="3">
    <location>
        <begin position="511"/>
        <end position="531"/>
    </location>
</feature>
<evidence type="ECO:0000256" key="2">
    <source>
        <dbReference type="ARBA" id="ARBA00023043"/>
    </source>
</evidence>
<sequence length="975" mass="104378">MWSGRPDTDMAAAGPADGGDGDEGQRGGGDERRPVDVEERQEGRANGGAVSNVVMRQRNNASMTEPSQMPSPAIHLTARVAGGPQAAAASAPSAVEQESSSSYAGVGVVKRAGSPLEHQEHERPKGDRQRDQPAANLPSAQQPQRPPAANPPAASLGVPPSTGPTLSGHGRRPPQPPRLGGGVSSGVGAEAGVAASGGQQGSGQDRQNGGPTLPPGWKSLEKGVIDVDFPRSTSDASIRLSKAIIRRTITGAQHLTGIIHQQGSDPDLRAGLWVAGTTSCWTYPLLSLCIDNLTNNSVPSIWAADVNGGYTPVALPLWETPGLQFAVMKALIESGADINAGHTCWPIRVAIASCNRPAFGLLMSRPGIQLQGRQVMRLPSRSPTDQPTAAHEAILLSFYRQLIQRHPTLAAETDADKGSNSVHWAAMKPSVWSQQFIEDYIDMLVANGADITAVDNFGLTPLHLAVISGAHCVAASLFRRLTPADINRGRPNDPTCTPLTDAARWLDESTQRLRDDNVGEETKDESRRQIPNLQKTIRTLLQAGADIALMPTATERHRRRRQLVLAERTALPNELPIPEPRPATIEAPFQPPTAKHKTTEQPSADRLLLSNPSCVSTADQTPREEPLPGPSAGSKLGRGRGLGLPAAAPSLSSRAAPSATPLPSAEELHKSAMRRPFVSSSPSHPPPRPSRLPPAHRPASGADESFPHPAHEPQHPDGSFLSSSSGHRPSGHRGPLALVKCPRSFGASLSHDDARQSPFYGPRSGFHACTSSSSYDHSSAPPAPAAAAFATPSAPYEEPLGSSHHHEGGQGVSVSVHHGAAAPANALNDRMAGSSREAELQRENEELKRRLAELTIAAQQHQPSSSSSSSAPLPLQPSPSSSSPRVRPSQREMGCYDHRCSKWRRDLHQVRAENARRRQENERIKRQNEGRRKEKRIPLVELLDDPEYLCEHCKKRVEFAGSRDEVRQWADQPIM</sequence>
<feature type="compositionally biased region" description="Basic and acidic residues" evidence="3">
    <location>
        <begin position="511"/>
        <end position="528"/>
    </location>
</feature>
<name>A0A0G4FG52_VITBC</name>
<evidence type="ECO:0000313" key="4">
    <source>
        <dbReference type="EMBL" id="CEM12043.1"/>
    </source>
</evidence>
<feature type="compositionally biased region" description="Low complexity" evidence="3">
    <location>
        <begin position="643"/>
        <end position="665"/>
    </location>
</feature>
<feature type="compositionally biased region" description="Pro residues" evidence="3">
    <location>
        <begin position="683"/>
        <end position="696"/>
    </location>
</feature>
<feature type="compositionally biased region" description="Basic and acidic residues" evidence="3">
    <location>
        <begin position="23"/>
        <end position="43"/>
    </location>
</feature>
<dbReference type="SMART" id="SM00248">
    <property type="entry name" value="ANK"/>
    <property type="match status" value="4"/>
</dbReference>
<dbReference type="InterPro" id="IPR050745">
    <property type="entry name" value="Multifunctional_regulatory"/>
</dbReference>
<evidence type="ECO:0000313" key="5">
    <source>
        <dbReference type="Proteomes" id="UP000041254"/>
    </source>
</evidence>
<gene>
    <name evidence="4" type="ORF">Vbra_9140</name>
</gene>
<feature type="compositionally biased region" description="Basic and acidic residues" evidence="3">
    <location>
        <begin position="117"/>
        <end position="131"/>
    </location>
</feature>
<dbReference type="InParanoid" id="A0A0G4FG52"/>
<dbReference type="Gene3D" id="1.25.40.20">
    <property type="entry name" value="Ankyrin repeat-containing domain"/>
    <property type="match status" value="1"/>
</dbReference>
<feature type="compositionally biased region" description="Basic and acidic residues" evidence="3">
    <location>
        <begin position="705"/>
        <end position="715"/>
    </location>
</feature>